<evidence type="ECO:0000313" key="4">
    <source>
        <dbReference type="Proteomes" id="UP000784294"/>
    </source>
</evidence>
<evidence type="ECO:0000256" key="1">
    <source>
        <dbReference type="SAM" id="MobiDB-lite"/>
    </source>
</evidence>
<organism evidence="3 4">
    <name type="scientific">Protopolystoma xenopodis</name>
    <dbReference type="NCBI Taxonomy" id="117903"/>
    <lineage>
        <taxon>Eukaryota</taxon>
        <taxon>Metazoa</taxon>
        <taxon>Spiralia</taxon>
        <taxon>Lophotrochozoa</taxon>
        <taxon>Platyhelminthes</taxon>
        <taxon>Monogenea</taxon>
        <taxon>Polyopisthocotylea</taxon>
        <taxon>Polystomatidea</taxon>
        <taxon>Polystomatidae</taxon>
        <taxon>Protopolystoma</taxon>
    </lineage>
</organism>
<feature type="signal peptide" evidence="2">
    <location>
        <begin position="1"/>
        <end position="31"/>
    </location>
</feature>
<comment type="caution">
    <text evidence="3">The sequence shown here is derived from an EMBL/GenBank/DDBJ whole genome shotgun (WGS) entry which is preliminary data.</text>
</comment>
<feature type="region of interest" description="Disordered" evidence="1">
    <location>
        <begin position="42"/>
        <end position="67"/>
    </location>
</feature>
<dbReference type="AlphaFoldDB" id="A0A448WWC9"/>
<reference evidence="3" key="1">
    <citation type="submission" date="2018-11" db="EMBL/GenBank/DDBJ databases">
        <authorList>
            <consortium name="Pathogen Informatics"/>
        </authorList>
    </citation>
    <scope>NUCLEOTIDE SEQUENCE</scope>
</reference>
<keyword evidence="4" id="KW-1185">Reference proteome</keyword>
<accession>A0A448WWC9</accession>
<dbReference type="Proteomes" id="UP000784294">
    <property type="component" value="Unassembled WGS sequence"/>
</dbReference>
<keyword evidence="2" id="KW-0732">Signal</keyword>
<dbReference type="EMBL" id="CAAALY010053027">
    <property type="protein sequence ID" value="VEL21769.1"/>
    <property type="molecule type" value="Genomic_DNA"/>
</dbReference>
<proteinExistence type="predicted"/>
<evidence type="ECO:0000313" key="3">
    <source>
        <dbReference type="EMBL" id="VEL21769.1"/>
    </source>
</evidence>
<protein>
    <submittedName>
        <fullName evidence="3">Uncharacterized protein</fullName>
    </submittedName>
</protein>
<feature type="compositionally biased region" description="Polar residues" evidence="1">
    <location>
        <begin position="58"/>
        <end position="67"/>
    </location>
</feature>
<sequence>MASLIFLVLVFSPYGALLSLAFQLISCPVRASDDTDYDIGEAFENVPNPPSDAGNYGEVTSSQQNSS</sequence>
<name>A0A448WWC9_9PLAT</name>
<evidence type="ECO:0000256" key="2">
    <source>
        <dbReference type="SAM" id="SignalP"/>
    </source>
</evidence>
<feature type="chain" id="PRO_5019525583" evidence="2">
    <location>
        <begin position="32"/>
        <end position="67"/>
    </location>
</feature>
<gene>
    <name evidence="3" type="ORF">PXEA_LOCUS15209</name>
</gene>